<organism evidence="2 3">
    <name type="scientific">Aspergillus welwitschiae</name>
    <dbReference type="NCBI Taxonomy" id="1341132"/>
    <lineage>
        <taxon>Eukaryota</taxon>
        <taxon>Fungi</taxon>
        <taxon>Dikarya</taxon>
        <taxon>Ascomycota</taxon>
        <taxon>Pezizomycotina</taxon>
        <taxon>Eurotiomycetes</taxon>
        <taxon>Eurotiomycetidae</taxon>
        <taxon>Eurotiales</taxon>
        <taxon>Aspergillaceae</taxon>
        <taxon>Aspergillus</taxon>
        <taxon>Aspergillus subgen. Circumdati</taxon>
    </lineage>
</organism>
<evidence type="ECO:0000313" key="2">
    <source>
        <dbReference type="EMBL" id="RDH28359.1"/>
    </source>
</evidence>
<dbReference type="Proteomes" id="UP000253729">
    <property type="component" value="Unassembled WGS sequence"/>
</dbReference>
<name>A0A3F3PN74_9EURO</name>
<proteinExistence type="predicted"/>
<dbReference type="RefSeq" id="XP_026621381.1">
    <property type="nucleotide sequence ID" value="XM_026767924.1"/>
</dbReference>
<gene>
    <name evidence="2" type="ORF">BDQ94DRAFT_152221</name>
</gene>
<protein>
    <submittedName>
        <fullName evidence="2">Uncharacterized protein</fullName>
    </submittedName>
</protein>
<dbReference type="GeneID" id="38136280"/>
<dbReference type="AlphaFoldDB" id="A0A3F3PN74"/>
<reference evidence="2 3" key="1">
    <citation type="submission" date="2018-07" db="EMBL/GenBank/DDBJ databases">
        <title>The genomes of Aspergillus section Nigri reveals drivers in fungal speciation.</title>
        <authorList>
            <consortium name="DOE Joint Genome Institute"/>
            <person name="Vesth T.C."/>
            <person name="Nybo J."/>
            <person name="Theobald S."/>
            <person name="Brandl J."/>
            <person name="Frisvad J.C."/>
            <person name="Nielsen K.F."/>
            <person name="Lyhne E.K."/>
            <person name="Kogle M.E."/>
            <person name="Kuo A."/>
            <person name="Riley R."/>
            <person name="Clum A."/>
            <person name="Nolan M."/>
            <person name="Lipzen A."/>
            <person name="Salamov A."/>
            <person name="Henrissat B."/>
            <person name="Wiebenga A."/>
            <person name="De vries R.P."/>
            <person name="Grigoriev I.V."/>
            <person name="Mortensen U.H."/>
            <person name="Andersen M.R."/>
            <person name="Baker S.E."/>
        </authorList>
    </citation>
    <scope>NUCLEOTIDE SEQUENCE [LARGE SCALE GENOMIC DNA]</scope>
    <source>
        <strain evidence="2 3">CBS 139.54b</strain>
    </source>
</reference>
<feature type="region of interest" description="Disordered" evidence="1">
    <location>
        <begin position="1"/>
        <end position="93"/>
    </location>
</feature>
<feature type="region of interest" description="Disordered" evidence="1">
    <location>
        <begin position="115"/>
        <end position="143"/>
    </location>
</feature>
<feature type="compositionally biased region" description="Basic and acidic residues" evidence="1">
    <location>
        <begin position="62"/>
        <end position="89"/>
    </location>
</feature>
<evidence type="ECO:0000313" key="3">
    <source>
        <dbReference type="Proteomes" id="UP000253729"/>
    </source>
</evidence>
<dbReference type="EMBL" id="KZ852077">
    <property type="protein sequence ID" value="RDH28359.1"/>
    <property type="molecule type" value="Genomic_DNA"/>
</dbReference>
<accession>A0A3F3PN74</accession>
<evidence type="ECO:0000256" key="1">
    <source>
        <dbReference type="SAM" id="MobiDB-lite"/>
    </source>
</evidence>
<sequence length="143" mass="16027">MVGRINNDQTDGTDRDTSTQGSSPRAPGEERGRRSKRGPANRPFTEYTPWPIDVDQQQSTPDQKKSKIPNEQKKKEEESKKQSTGDPKRGRQAIVAPCVEECMTDAGRWRTQLRLIGSGRKDGGGGKPWRSLSAGKHHNFWNP</sequence>
<feature type="compositionally biased region" description="Polar residues" evidence="1">
    <location>
        <begin position="1"/>
        <end position="10"/>
    </location>
</feature>
<keyword evidence="3" id="KW-1185">Reference proteome</keyword>